<dbReference type="InterPro" id="IPR028994">
    <property type="entry name" value="Integrin_alpha_N"/>
</dbReference>
<keyword evidence="2" id="KW-1185">Reference proteome</keyword>
<sequence>MTEQIQGIDKKLGALINIHWFPLNSQGNVYSMSKLCSPYGTNKILVASLKRKIFSCGYQPTNNKILRPHVKELLFTYIPTGAEIISVDAYNKHHSDEEFVIGITIIKPTNEGSVERYLNIYSESTGDGENNETSIETIAQNCLTVELTYTPYLLFHTTIHDDEIGEEVVWLISGSDNQLHMIREDKLNHGYTEFPLDKYFPELINLQTIVLWINVYYYNNNKRRLTAVSCECGLVKVSLVDVENKKKLKEWMLRYDRPVSRIQIFSQDNNLSDPFCNEDLNKKRDVNSQPNLNILIVNSLVPSIVFTDILSHGMKKEIILQTGDNTDCILSSCVADINMDGKNEILLGTYSHEILIFMCNNDTWSLIDKRKFDSPVHSICYLDLTGDGVKELVVLTQRGVYFLQHEPKYTDDLWRKRFEKFIKQKTDKMIDNK</sequence>
<accession>A0A8J2H950</accession>
<organism evidence="1 2">
    <name type="scientific">Cotesia congregata</name>
    <name type="common">Parasitoid wasp</name>
    <name type="synonym">Apanteles congregatus</name>
    <dbReference type="NCBI Taxonomy" id="51543"/>
    <lineage>
        <taxon>Eukaryota</taxon>
        <taxon>Metazoa</taxon>
        <taxon>Ecdysozoa</taxon>
        <taxon>Arthropoda</taxon>
        <taxon>Hexapoda</taxon>
        <taxon>Insecta</taxon>
        <taxon>Pterygota</taxon>
        <taxon>Neoptera</taxon>
        <taxon>Endopterygota</taxon>
        <taxon>Hymenoptera</taxon>
        <taxon>Apocrita</taxon>
        <taxon>Ichneumonoidea</taxon>
        <taxon>Braconidae</taxon>
        <taxon>Microgastrinae</taxon>
        <taxon>Cotesia</taxon>
    </lineage>
</organism>
<name>A0A8J2H950_COTCN</name>
<dbReference type="PANTHER" id="PTHR15435">
    <property type="entry name" value="KICSTOR COMPLEX PROTEIN KAPTIN"/>
    <property type="match status" value="1"/>
</dbReference>
<gene>
    <name evidence="1" type="ORF">HICCMSTLAB_LOCUS4138</name>
</gene>
<dbReference type="PANTHER" id="PTHR15435:SF2">
    <property type="entry name" value="KICSTOR COMPLEX PROTEIN KAPTIN"/>
    <property type="match status" value="1"/>
</dbReference>
<protein>
    <submittedName>
        <fullName evidence="1">Similar to Kptn: KICSTOR complex protein kaptin (Mus musculus)</fullName>
    </submittedName>
</protein>
<dbReference type="AlphaFoldDB" id="A0A8J2H950"/>
<reference evidence="1" key="1">
    <citation type="submission" date="2021-04" db="EMBL/GenBank/DDBJ databases">
        <authorList>
            <person name="Chebbi M.A.C M."/>
        </authorList>
    </citation>
    <scope>NUCLEOTIDE SEQUENCE</scope>
</reference>
<dbReference type="EMBL" id="CAJNRD030001118">
    <property type="protein sequence ID" value="CAG5084559.1"/>
    <property type="molecule type" value="Genomic_DNA"/>
</dbReference>
<comment type="caution">
    <text evidence="1">The sequence shown here is derived from an EMBL/GenBank/DDBJ whole genome shotgun (WGS) entry which is preliminary data.</text>
</comment>
<dbReference type="GO" id="GO:0051015">
    <property type="term" value="F:actin filament binding"/>
    <property type="evidence" value="ECO:0007669"/>
    <property type="project" value="TreeGrafter"/>
</dbReference>
<dbReference type="GO" id="GO:0030027">
    <property type="term" value="C:lamellipodium"/>
    <property type="evidence" value="ECO:0007669"/>
    <property type="project" value="TreeGrafter"/>
</dbReference>
<dbReference type="InterPro" id="IPR029982">
    <property type="entry name" value="Kptn"/>
</dbReference>
<dbReference type="Proteomes" id="UP000786811">
    <property type="component" value="Unassembled WGS sequence"/>
</dbReference>
<dbReference type="SUPFAM" id="SSF69318">
    <property type="entry name" value="Integrin alpha N-terminal domain"/>
    <property type="match status" value="1"/>
</dbReference>
<dbReference type="GO" id="GO:1904262">
    <property type="term" value="P:negative regulation of TORC1 signaling"/>
    <property type="evidence" value="ECO:0007669"/>
    <property type="project" value="TreeGrafter"/>
</dbReference>
<dbReference type="GO" id="GO:0007015">
    <property type="term" value="P:actin filament organization"/>
    <property type="evidence" value="ECO:0007669"/>
    <property type="project" value="InterPro"/>
</dbReference>
<proteinExistence type="predicted"/>
<dbReference type="GO" id="GO:0034198">
    <property type="term" value="P:cellular response to amino acid starvation"/>
    <property type="evidence" value="ECO:0007669"/>
    <property type="project" value="TreeGrafter"/>
</dbReference>
<evidence type="ECO:0000313" key="1">
    <source>
        <dbReference type="EMBL" id="CAG5084559.1"/>
    </source>
</evidence>
<dbReference type="GO" id="GO:0015629">
    <property type="term" value="C:actin cytoskeleton"/>
    <property type="evidence" value="ECO:0007669"/>
    <property type="project" value="InterPro"/>
</dbReference>
<dbReference type="OrthoDB" id="10267127at2759"/>
<evidence type="ECO:0000313" key="2">
    <source>
        <dbReference type="Proteomes" id="UP000786811"/>
    </source>
</evidence>